<evidence type="ECO:0000313" key="1">
    <source>
        <dbReference type="EMBL" id="KAJ8760751.1"/>
    </source>
</evidence>
<gene>
    <name evidence="1" type="ORF">K2173_018630</name>
</gene>
<evidence type="ECO:0008006" key="3">
    <source>
        <dbReference type="Google" id="ProtNLM"/>
    </source>
</evidence>
<comment type="caution">
    <text evidence="1">The sequence shown here is derived from an EMBL/GenBank/DDBJ whole genome shotgun (WGS) entry which is preliminary data.</text>
</comment>
<dbReference type="AlphaFoldDB" id="A0AAV8T1W8"/>
<name>A0AAV8T1W8_9ROSI</name>
<organism evidence="1 2">
    <name type="scientific">Erythroxylum novogranatense</name>
    <dbReference type="NCBI Taxonomy" id="1862640"/>
    <lineage>
        <taxon>Eukaryota</taxon>
        <taxon>Viridiplantae</taxon>
        <taxon>Streptophyta</taxon>
        <taxon>Embryophyta</taxon>
        <taxon>Tracheophyta</taxon>
        <taxon>Spermatophyta</taxon>
        <taxon>Magnoliopsida</taxon>
        <taxon>eudicotyledons</taxon>
        <taxon>Gunneridae</taxon>
        <taxon>Pentapetalae</taxon>
        <taxon>rosids</taxon>
        <taxon>fabids</taxon>
        <taxon>Malpighiales</taxon>
        <taxon>Erythroxylaceae</taxon>
        <taxon>Erythroxylum</taxon>
    </lineage>
</organism>
<proteinExistence type="predicted"/>
<dbReference type="Proteomes" id="UP001159364">
    <property type="component" value="Linkage Group LG07"/>
</dbReference>
<sequence length="66" mass="7845">MHLIPWENTTGLAENDSILEYPQHKRSNFQVFWSRRHQTTKRSGLGNLRWGTFRAWKNHNHAGIIC</sequence>
<reference evidence="1 2" key="1">
    <citation type="submission" date="2021-09" db="EMBL/GenBank/DDBJ databases">
        <title>Genomic insights and catalytic innovation underlie evolution of tropane alkaloids biosynthesis.</title>
        <authorList>
            <person name="Wang Y.-J."/>
            <person name="Tian T."/>
            <person name="Huang J.-P."/>
            <person name="Huang S.-X."/>
        </authorList>
    </citation>
    <scope>NUCLEOTIDE SEQUENCE [LARGE SCALE GENOMIC DNA]</scope>
    <source>
        <strain evidence="1">KIB-2018</strain>
        <tissue evidence="1">Leaf</tissue>
    </source>
</reference>
<keyword evidence="2" id="KW-1185">Reference proteome</keyword>
<dbReference type="EMBL" id="JAIWQS010000007">
    <property type="protein sequence ID" value="KAJ8760751.1"/>
    <property type="molecule type" value="Genomic_DNA"/>
</dbReference>
<protein>
    <recommendedName>
        <fullName evidence="3">Ycf15</fullName>
    </recommendedName>
</protein>
<evidence type="ECO:0000313" key="2">
    <source>
        <dbReference type="Proteomes" id="UP001159364"/>
    </source>
</evidence>
<accession>A0AAV8T1W8</accession>